<dbReference type="InterPro" id="IPR001810">
    <property type="entry name" value="F-box_dom"/>
</dbReference>
<keyword evidence="3" id="KW-1185">Reference proteome</keyword>
<accession>A0A2G5UI46</accession>
<evidence type="ECO:0000259" key="1">
    <source>
        <dbReference type="PROSITE" id="PS50181"/>
    </source>
</evidence>
<organism evidence="2 3">
    <name type="scientific">Caenorhabditis nigoni</name>
    <dbReference type="NCBI Taxonomy" id="1611254"/>
    <lineage>
        <taxon>Eukaryota</taxon>
        <taxon>Metazoa</taxon>
        <taxon>Ecdysozoa</taxon>
        <taxon>Nematoda</taxon>
        <taxon>Chromadorea</taxon>
        <taxon>Rhabditida</taxon>
        <taxon>Rhabditina</taxon>
        <taxon>Rhabditomorpha</taxon>
        <taxon>Rhabditoidea</taxon>
        <taxon>Rhabditidae</taxon>
        <taxon>Peloderinae</taxon>
        <taxon>Caenorhabditis</taxon>
    </lineage>
</organism>
<dbReference type="PANTHER" id="PTHR21503">
    <property type="entry name" value="F-BOX-CONTAINING HYPOTHETICAL PROTEIN C.ELEGANS"/>
    <property type="match status" value="1"/>
</dbReference>
<protein>
    <recommendedName>
        <fullName evidence="1">F-box domain-containing protein</fullName>
    </recommendedName>
</protein>
<proteinExistence type="predicted"/>
<gene>
    <name evidence="2" type="primary">Cnig_chr_III.g10979</name>
    <name evidence="2" type="ORF">B9Z55_010979</name>
</gene>
<dbReference type="OrthoDB" id="5876439at2759"/>
<dbReference type="PANTHER" id="PTHR21503:SF8">
    <property type="entry name" value="F-BOX ASSOCIATED DOMAIN-CONTAINING PROTEIN-RELATED"/>
    <property type="match status" value="1"/>
</dbReference>
<feature type="domain" description="F-box" evidence="1">
    <location>
        <begin position="1"/>
        <end position="48"/>
    </location>
</feature>
<sequence>MILSKYPYLVQREILHNMEISELLLLSFVSKNMKKLIKLSQMCRFSRISSVDYSSDPKGLTDVHIEFKHDYREHIMRIWEYEEADNDYFKLNVSGKIIDFRIHERYSYPVASFHSYDKVSVIKSIHNYFLDFFGDSIEYWWKAVGYKHVVPQLQNVSASAIIFDTDKDFPIRKFENFFFSSPVFKNIELFFLTKPEPLNPDSKFYQAESVDIDQHEHTVPAILRHFQGRQAFVRCHKCETLELKEFVDRWKSGESFRKLEYLEFNILHGRVNQNQLLNAIGAKHIDVTKTPPTHMLPKVFVSFGKKETTDPIISHTYVVRESDNRVASVLFERRTFSFGVWDKTEEEFLEMVQ</sequence>
<evidence type="ECO:0000313" key="2">
    <source>
        <dbReference type="EMBL" id="PIC39224.1"/>
    </source>
</evidence>
<dbReference type="Proteomes" id="UP000230233">
    <property type="component" value="Chromosome III"/>
</dbReference>
<dbReference type="PROSITE" id="PS50181">
    <property type="entry name" value="FBOX"/>
    <property type="match status" value="1"/>
</dbReference>
<evidence type="ECO:0000313" key="3">
    <source>
        <dbReference type="Proteomes" id="UP000230233"/>
    </source>
</evidence>
<dbReference type="AlphaFoldDB" id="A0A2G5UI46"/>
<dbReference type="EMBL" id="PDUG01000003">
    <property type="protein sequence ID" value="PIC39224.1"/>
    <property type="molecule type" value="Genomic_DNA"/>
</dbReference>
<comment type="caution">
    <text evidence="2">The sequence shown here is derived from an EMBL/GenBank/DDBJ whole genome shotgun (WGS) entry which is preliminary data.</text>
</comment>
<reference evidence="3" key="1">
    <citation type="submission" date="2017-10" db="EMBL/GenBank/DDBJ databases">
        <title>Rapid genome shrinkage in a self-fertile nematode reveals novel sperm competition proteins.</title>
        <authorList>
            <person name="Yin D."/>
            <person name="Schwarz E.M."/>
            <person name="Thomas C.G."/>
            <person name="Felde R.L."/>
            <person name="Korf I.F."/>
            <person name="Cutter A.D."/>
            <person name="Schartner C.M."/>
            <person name="Ralston E.J."/>
            <person name="Meyer B.J."/>
            <person name="Haag E.S."/>
        </authorList>
    </citation>
    <scope>NUCLEOTIDE SEQUENCE [LARGE SCALE GENOMIC DNA]</scope>
    <source>
        <strain evidence="3">JU1422</strain>
    </source>
</reference>
<name>A0A2G5UI46_9PELO</name>
<dbReference type="Pfam" id="PF00646">
    <property type="entry name" value="F-box"/>
    <property type="match status" value="1"/>
</dbReference>